<dbReference type="EMBL" id="REFZ01000069">
    <property type="protein sequence ID" value="RQG93765.1"/>
    <property type="molecule type" value="Genomic_DNA"/>
</dbReference>
<gene>
    <name evidence="1" type="ORF">EA472_22585</name>
</gene>
<evidence type="ECO:0000313" key="1">
    <source>
        <dbReference type="EMBL" id="RQG93765.1"/>
    </source>
</evidence>
<accession>A0A3N6PB75</accession>
<organism evidence="1 2">
    <name type="scientific">Natrarchaeobius chitinivorans</name>
    <dbReference type="NCBI Taxonomy" id="1679083"/>
    <lineage>
        <taxon>Archaea</taxon>
        <taxon>Methanobacteriati</taxon>
        <taxon>Methanobacteriota</taxon>
        <taxon>Stenosarchaea group</taxon>
        <taxon>Halobacteria</taxon>
        <taxon>Halobacteriales</taxon>
        <taxon>Natrialbaceae</taxon>
        <taxon>Natrarchaeobius</taxon>
    </lineage>
</organism>
<comment type="caution">
    <text evidence="1">The sequence shown here is derived from an EMBL/GenBank/DDBJ whole genome shotgun (WGS) entry which is preliminary data.</text>
</comment>
<proteinExistence type="predicted"/>
<evidence type="ECO:0000313" key="2">
    <source>
        <dbReference type="Proteomes" id="UP000281431"/>
    </source>
</evidence>
<reference evidence="1 2" key="1">
    <citation type="submission" date="2018-10" db="EMBL/GenBank/DDBJ databases">
        <title>Natrarchaeobius chitinivorans gen. nov., sp. nov., and Natrarchaeobius haloalkaliphilus sp. nov., alkaliphilic, chitin-utilizing haloarchaea from hypersaline alkaline lakes.</title>
        <authorList>
            <person name="Sorokin D.Y."/>
            <person name="Elcheninov A.G."/>
            <person name="Kostrikina N.A."/>
            <person name="Bale N.J."/>
            <person name="Sinninghe Damste J.S."/>
            <person name="Khijniak T.V."/>
            <person name="Kublanov I.V."/>
            <person name="Toshchakov S.V."/>
        </authorList>
    </citation>
    <scope>NUCLEOTIDE SEQUENCE [LARGE SCALE GENOMIC DNA]</scope>
    <source>
        <strain evidence="1 2">AArcht7</strain>
    </source>
</reference>
<dbReference type="AlphaFoldDB" id="A0A3N6PB75"/>
<dbReference type="OrthoDB" id="204229at2157"/>
<protein>
    <submittedName>
        <fullName evidence="1">Uncharacterized protein</fullName>
    </submittedName>
</protein>
<dbReference type="Proteomes" id="UP000281431">
    <property type="component" value="Unassembled WGS sequence"/>
</dbReference>
<name>A0A3N6PB75_NATCH</name>
<sequence length="410" mass="45233">MKLLYKLPLREASQTDESDTLGSQLAEASVLEGSGVVEQLSSEVPDLQLEGQFQGIPQWQAQLHAEELEELADSSLESLPLFRRNGRYAESAYYEIESATIEPAQGNSRGVYVWSLGLKKKGTRHDFFRALKPSYPPLDLEHEFGNEYGQALMGIPGSARKTQWFDIETGDRDSAEPVETVESEFGEIALFDLEEGADAVDGEDPVLLYDVDYADDAGPYDCKVYDTLGVADKYLENEEGRVRVWESVFATGHDPEGEIVLDNGLIRLRLDEDDGTLEAERWDPDAAAPQPGSGLWGDGLWGDELWGGTQGAWTDVSLSQPGDVDLYDVDVTRIGMVRDEVQLTFDVDGDLFALNAILAAGHDEILFDLPDGQQGPIPEDLEEWLEPIASESVVDAGARKTLVSRNDVQR</sequence>
<keyword evidence="2" id="KW-1185">Reference proteome</keyword>